<evidence type="ECO:0000313" key="3">
    <source>
        <dbReference type="Proteomes" id="UP000199632"/>
    </source>
</evidence>
<reference evidence="3" key="1">
    <citation type="submission" date="2016-10" db="EMBL/GenBank/DDBJ databases">
        <authorList>
            <person name="Varghese N."/>
            <person name="Submissions S."/>
        </authorList>
    </citation>
    <scope>NUCLEOTIDE SEQUENCE [LARGE SCALE GENOMIC DNA]</scope>
    <source>
        <strain evidence="3">DSM 44718</strain>
    </source>
</reference>
<sequence>MGRERNRYGTAMSRSRPLRDLAGYLVTSMAPLLVRASAWVIVLYGFIPLLVAVVIVYATGGASTKAAVAPLLNVLITVGLFVLGNYGLNKSRVRSAFFYYERLKPQGYLAATHRPSNWDTAGTALVAAFFAIGIWV</sequence>
<gene>
    <name evidence="2" type="ORF">SAMN05421684_6143</name>
</gene>
<keyword evidence="1" id="KW-0472">Membrane</keyword>
<organism evidence="2 3">
    <name type="scientific">Asanoa ishikariensis</name>
    <dbReference type="NCBI Taxonomy" id="137265"/>
    <lineage>
        <taxon>Bacteria</taxon>
        <taxon>Bacillati</taxon>
        <taxon>Actinomycetota</taxon>
        <taxon>Actinomycetes</taxon>
        <taxon>Micromonosporales</taxon>
        <taxon>Micromonosporaceae</taxon>
        <taxon>Asanoa</taxon>
    </lineage>
</organism>
<dbReference type="EMBL" id="FNQB01000003">
    <property type="protein sequence ID" value="SDZ52024.1"/>
    <property type="molecule type" value="Genomic_DNA"/>
</dbReference>
<evidence type="ECO:0000313" key="2">
    <source>
        <dbReference type="EMBL" id="SDZ52024.1"/>
    </source>
</evidence>
<keyword evidence="3" id="KW-1185">Reference proteome</keyword>
<name>A0A1H3TP68_9ACTN</name>
<evidence type="ECO:0000256" key="1">
    <source>
        <dbReference type="SAM" id="Phobius"/>
    </source>
</evidence>
<dbReference type="AlphaFoldDB" id="A0A1H3TP68"/>
<keyword evidence="1" id="KW-0812">Transmembrane</keyword>
<protein>
    <submittedName>
        <fullName evidence="2">Uncharacterized protein</fullName>
    </submittedName>
</protein>
<feature type="transmembrane region" description="Helical" evidence="1">
    <location>
        <begin position="67"/>
        <end position="88"/>
    </location>
</feature>
<accession>A0A1H3TP68</accession>
<keyword evidence="1" id="KW-1133">Transmembrane helix</keyword>
<proteinExistence type="predicted"/>
<dbReference type="Proteomes" id="UP000199632">
    <property type="component" value="Unassembled WGS sequence"/>
</dbReference>